<proteinExistence type="predicted"/>
<feature type="compositionally biased region" description="Low complexity" evidence="2">
    <location>
        <begin position="582"/>
        <end position="591"/>
    </location>
</feature>
<dbReference type="EMBL" id="CAMXCT010000388">
    <property type="protein sequence ID" value="CAI3978108.1"/>
    <property type="molecule type" value="Genomic_DNA"/>
</dbReference>
<evidence type="ECO:0000256" key="2">
    <source>
        <dbReference type="SAM" id="MobiDB-lite"/>
    </source>
</evidence>
<feature type="compositionally biased region" description="Basic and acidic residues" evidence="2">
    <location>
        <begin position="308"/>
        <end position="337"/>
    </location>
</feature>
<organism evidence="3">
    <name type="scientific">Cladocopium goreaui</name>
    <dbReference type="NCBI Taxonomy" id="2562237"/>
    <lineage>
        <taxon>Eukaryota</taxon>
        <taxon>Sar</taxon>
        <taxon>Alveolata</taxon>
        <taxon>Dinophyceae</taxon>
        <taxon>Suessiales</taxon>
        <taxon>Symbiodiniaceae</taxon>
        <taxon>Cladocopium</taxon>
    </lineage>
</organism>
<evidence type="ECO:0000313" key="3">
    <source>
        <dbReference type="EMBL" id="CAI3978108.1"/>
    </source>
</evidence>
<feature type="compositionally biased region" description="Pro residues" evidence="2">
    <location>
        <begin position="469"/>
        <end position="536"/>
    </location>
</feature>
<reference evidence="3" key="1">
    <citation type="submission" date="2022-10" db="EMBL/GenBank/DDBJ databases">
        <authorList>
            <person name="Chen Y."/>
            <person name="Dougan E. K."/>
            <person name="Chan C."/>
            <person name="Rhodes N."/>
            <person name="Thang M."/>
        </authorList>
    </citation>
    <scope>NUCLEOTIDE SEQUENCE</scope>
</reference>
<keyword evidence="1" id="KW-0175">Coiled coil</keyword>
<comment type="caution">
    <text evidence="3">The sequence shown here is derived from an EMBL/GenBank/DDBJ whole genome shotgun (WGS) entry which is preliminary data.</text>
</comment>
<dbReference type="EMBL" id="CAMXCT020000388">
    <property type="protein sequence ID" value="CAL1131483.1"/>
    <property type="molecule type" value="Genomic_DNA"/>
</dbReference>
<reference evidence="4" key="2">
    <citation type="submission" date="2024-04" db="EMBL/GenBank/DDBJ databases">
        <authorList>
            <person name="Chen Y."/>
            <person name="Shah S."/>
            <person name="Dougan E. K."/>
            <person name="Thang M."/>
            <person name="Chan C."/>
        </authorList>
    </citation>
    <scope>NUCLEOTIDE SEQUENCE [LARGE SCALE GENOMIC DNA]</scope>
</reference>
<feature type="region of interest" description="Disordered" evidence="2">
    <location>
        <begin position="270"/>
        <end position="591"/>
    </location>
</feature>
<feature type="compositionally biased region" description="Low complexity" evidence="2">
    <location>
        <begin position="416"/>
        <end position="440"/>
    </location>
</feature>
<dbReference type="Proteomes" id="UP001152797">
    <property type="component" value="Unassembled WGS sequence"/>
</dbReference>
<dbReference type="AlphaFoldDB" id="A0A9P1FJ59"/>
<feature type="compositionally biased region" description="Pro residues" evidence="2">
    <location>
        <begin position="441"/>
        <end position="457"/>
    </location>
</feature>
<evidence type="ECO:0000313" key="6">
    <source>
        <dbReference type="Proteomes" id="UP001152797"/>
    </source>
</evidence>
<gene>
    <name evidence="3" type="ORF">C1SCF055_LOCUS6185</name>
</gene>
<accession>A0A9P1FJ59</accession>
<dbReference type="PRINTS" id="PR01217">
    <property type="entry name" value="PRICHEXTENSN"/>
</dbReference>
<feature type="compositionally biased region" description="Basic residues" evidence="2">
    <location>
        <begin position="293"/>
        <end position="307"/>
    </location>
</feature>
<sequence>MSKRSSGDAYGASKNQWHDMPGVHADALGAVSKEVALLLTELSKLWCSPELSAEDAQTRANNLRSKLGPILENEKNWLQKSREKLDKALDETGKLAQEVGETPPVKQEKESIAAQRSALKTEMERLTKLRARQGEEVKDLRAKVRKECKRLHVNESDFVVDESLEGGAQFKALTQQLQRLDGVVAERVDAVLAARGRIRKLKDKLGENLEFRLAFDGELPGSEGGVVVLEKTAENEKFIRDLAEFKDPGNKDVSLFSRCIGHLKMLESSYSEELDRRKPQKRSRSSDSDGSRSRSRAKKKDKKKRHSKKDEKDRAEKDKKKRARESPEQERADKNSENGESAPLSPGHGWKPEGDQGQSQANVPWKPPSDAAPAYGAPPPGYAYPNPHMPGHPPPHAPGHPPPRGPAPGPPPGYPSYPSYPGYYPPHDAWAAYAASRPPYAAGPPPPGPPPGHVPPHPPHHPHHMHLPPQAPPPRPQLPPQAPPQGPPPHGPPPPNSAPQGHPPQNHPLGPPPHGPPPHGPPPQGPPPGVPPPPHQAVPMEDDPRHFSKASAPPPEKAPLQPVFPCLVGGPPPAQGPPPGYPAGVGPPNNW</sequence>
<feature type="compositionally biased region" description="Pro residues" evidence="2">
    <location>
        <begin position="570"/>
        <end position="581"/>
    </location>
</feature>
<protein>
    <submittedName>
        <fullName evidence="5">Structural maintenance of chromosomes protein 5</fullName>
    </submittedName>
</protein>
<keyword evidence="6" id="KW-1185">Reference proteome</keyword>
<name>A0A9P1FJ59_9DINO</name>
<evidence type="ECO:0000313" key="5">
    <source>
        <dbReference type="EMBL" id="CAL4765420.1"/>
    </source>
</evidence>
<dbReference type="OrthoDB" id="443895at2759"/>
<evidence type="ECO:0000313" key="4">
    <source>
        <dbReference type="EMBL" id="CAL1131483.1"/>
    </source>
</evidence>
<feature type="coiled-coil region" evidence="1">
    <location>
        <begin position="71"/>
        <end position="143"/>
    </location>
</feature>
<feature type="region of interest" description="Disordered" evidence="2">
    <location>
        <begin position="1"/>
        <end position="20"/>
    </location>
</feature>
<feature type="compositionally biased region" description="Pro residues" evidence="2">
    <location>
        <begin position="376"/>
        <end position="415"/>
    </location>
</feature>
<evidence type="ECO:0000256" key="1">
    <source>
        <dbReference type="SAM" id="Coils"/>
    </source>
</evidence>
<dbReference type="EMBL" id="CAMXCT030000388">
    <property type="protein sequence ID" value="CAL4765420.1"/>
    <property type="molecule type" value="Genomic_DNA"/>
</dbReference>